<name>A0A9W7CDY3_9STRA</name>
<evidence type="ECO:0008006" key="3">
    <source>
        <dbReference type="Google" id="ProtNLM"/>
    </source>
</evidence>
<dbReference type="Gene3D" id="3.80.10.10">
    <property type="entry name" value="Ribonuclease Inhibitor"/>
    <property type="match status" value="1"/>
</dbReference>
<gene>
    <name evidence="1" type="ORF">TrLO_g15103</name>
</gene>
<accession>A0A9W7CDY3</accession>
<evidence type="ECO:0000313" key="2">
    <source>
        <dbReference type="Proteomes" id="UP001165122"/>
    </source>
</evidence>
<evidence type="ECO:0000313" key="1">
    <source>
        <dbReference type="EMBL" id="GMI04822.1"/>
    </source>
</evidence>
<dbReference type="InterPro" id="IPR026906">
    <property type="entry name" value="LRR_5"/>
</dbReference>
<proteinExistence type="predicted"/>
<sequence>MTHIGKWSFVCAENLVVVDIPEGVEIIGRNAFMQCRSLTKVSFTTTLCYIGESSLKNCLNLLKVDLLHTKLEVLCDCAFWGRDELKSMTVAESLGRVNPTRSIGTIVFYRCNKLVPKSIDISDYYKDTTNKSCY</sequence>
<reference evidence="2" key="1">
    <citation type="journal article" date="2023" name="Commun. Biol.">
        <title>Genome analysis of Parmales, the sister group of diatoms, reveals the evolutionary specialization of diatoms from phago-mixotrophs to photoautotrophs.</title>
        <authorList>
            <person name="Ban H."/>
            <person name="Sato S."/>
            <person name="Yoshikawa S."/>
            <person name="Yamada K."/>
            <person name="Nakamura Y."/>
            <person name="Ichinomiya M."/>
            <person name="Sato N."/>
            <person name="Blanc-Mathieu R."/>
            <person name="Endo H."/>
            <person name="Kuwata A."/>
            <person name="Ogata H."/>
        </authorList>
    </citation>
    <scope>NUCLEOTIDE SEQUENCE [LARGE SCALE GENOMIC DNA]</scope>
    <source>
        <strain evidence="2">NIES 3700</strain>
    </source>
</reference>
<dbReference type="Proteomes" id="UP001165122">
    <property type="component" value="Unassembled WGS sequence"/>
</dbReference>
<dbReference type="Pfam" id="PF13306">
    <property type="entry name" value="LRR_5"/>
    <property type="match status" value="1"/>
</dbReference>
<comment type="caution">
    <text evidence="1">The sequence shown here is derived from an EMBL/GenBank/DDBJ whole genome shotgun (WGS) entry which is preliminary data.</text>
</comment>
<dbReference type="SUPFAM" id="SSF52058">
    <property type="entry name" value="L domain-like"/>
    <property type="match status" value="1"/>
</dbReference>
<keyword evidence="2" id="KW-1185">Reference proteome</keyword>
<organism evidence="1 2">
    <name type="scientific">Triparma laevis f. longispina</name>
    <dbReference type="NCBI Taxonomy" id="1714387"/>
    <lineage>
        <taxon>Eukaryota</taxon>
        <taxon>Sar</taxon>
        <taxon>Stramenopiles</taxon>
        <taxon>Ochrophyta</taxon>
        <taxon>Bolidophyceae</taxon>
        <taxon>Parmales</taxon>
        <taxon>Triparmaceae</taxon>
        <taxon>Triparma</taxon>
    </lineage>
</organism>
<dbReference type="EMBL" id="BRXW01000079">
    <property type="protein sequence ID" value="GMI04822.1"/>
    <property type="molecule type" value="Genomic_DNA"/>
</dbReference>
<dbReference type="AlphaFoldDB" id="A0A9W7CDY3"/>
<dbReference type="InterPro" id="IPR032675">
    <property type="entry name" value="LRR_dom_sf"/>
</dbReference>
<protein>
    <recommendedName>
        <fullName evidence="3">Leucine-rich repeat domain-containing protein</fullName>
    </recommendedName>
</protein>